<evidence type="ECO:0000313" key="1">
    <source>
        <dbReference type="EMBL" id="PJK30431.1"/>
    </source>
</evidence>
<protein>
    <submittedName>
        <fullName evidence="1">Uncharacterized protein</fullName>
    </submittedName>
</protein>
<organism evidence="1 2">
    <name type="scientific">Minwuia thermotolerans</name>
    <dbReference type="NCBI Taxonomy" id="2056226"/>
    <lineage>
        <taxon>Bacteria</taxon>
        <taxon>Pseudomonadati</taxon>
        <taxon>Pseudomonadota</taxon>
        <taxon>Alphaproteobacteria</taxon>
        <taxon>Minwuiales</taxon>
        <taxon>Minwuiaceae</taxon>
        <taxon>Minwuia</taxon>
    </lineage>
</organism>
<sequence length="228" mass="24241">MARLAGYLGHLATLFGEPSGVKFVGVEAGSTVLVAGVDDNAAPAVQTRLDNVARGQGPNDARSALSRLGDMLAEDRATGELRRGAAVVLTFPGGEPAEAQGVLTVRQAGTMDGRVIRIGGTDDNAIAVHLRDGDTIHTGLTCAPELADRLKVQFRTGVIRVTGEGTWERQAGTWRLRTFRIADFEVLDDRPLDDLFADVRRTYSGSWADVADPLATILAERHGDGTAH</sequence>
<proteinExistence type="predicted"/>
<dbReference type="EMBL" id="PHIG01000026">
    <property type="protein sequence ID" value="PJK30431.1"/>
    <property type="molecule type" value="Genomic_DNA"/>
</dbReference>
<evidence type="ECO:0000313" key="2">
    <source>
        <dbReference type="Proteomes" id="UP000229498"/>
    </source>
</evidence>
<gene>
    <name evidence="1" type="ORF">CVT23_06705</name>
</gene>
<dbReference type="AlphaFoldDB" id="A0A2M9G3Z9"/>
<name>A0A2M9G3Z9_9PROT</name>
<accession>A0A2M9G3Z9</accession>
<dbReference type="Proteomes" id="UP000229498">
    <property type="component" value="Unassembled WGS sequence"/>
</dbReference>
<dbReference type="RefSeq" id="WP_109794924.1">
    <property type="nucleotide sequence ID" value="NZ_PHIG01000026.1"/>
</dbReference>
<comment type="caution">
    <text evidence="1">The sequence shown here is derived from an EMBL/GenBank/DDBJ whole genome shotgun (WGS) entry which is preliminary data.</text>
</comment>
<reference evidence="1 2" key="1">
    <citation type="submission" date="2017-11" db="EMBL/GenBank/DDBJ databases">
        <title>Draft genome sequence of Rhizobiales bacterium SY3-13.</title>
        <authorList>
            <person name="Sun C."/>
        </authorList>
    </citation>
    <scope>NUCLEOTIDE SEQUENCE [LARGE SCALE GENOMIC DNA]</scope>
    <source>
        <strain evidence="1 2">SY3-13</strain>
    </source>
</reference>
<keyword evidence="2" id="KW-1185">Reference proteome</keyword>